<protein>
    <submittedName>
        <fullName evidence="1">Uncharacterized protein</fullName>
    </submittedName>
</protein>
<gene>
    <name evidence="1" type="ORF">Tci_049041</name>
</gene>
<dbReference type="AlphaFoldDB" id="A0A6L2MT03"/>
<dbReference type="EMBL" id="BKCJ010007399">
    <property type="protein sequence ID" value="GEU77063.1"/>
    <property type="molecule type" value="Genomic_DNA"/>
</dbReference>
<sequence length="159" mass="18526">MNFLKSYGYVDPILILIQIPQLLHLERKLFESRGCLLLVFRDDISSSEFTIYEMMIGCSVWIVMYRVDTNDFITPLPEGWSIRSTVWSVVLGEMREDSFLVINLYGKVVQCNLISKTLHEIYDCGSNQLDDNHDDDDEILQQFKAEHNINEYILSFASM</sequence>
<proteinExistence type="predicted"/>
<evidence type="ECO:0000313" key="1">
    <source>
        <dbReference type="EMBL" id="GEU77063.1"/>
    </source>
</evidence>
<reference evidence="1" key="1">
    <citation type="journal article" date="2019" name="Sci. Rep.">
        <title>Draft genome of Tanacetum cinerariifolium, the natural source of mosquito coil.</title>
        <authorList>
            <person name="Yamashiro T."/>
            <person name="Shiraishi A."/>
            <person name="Satake H."/>
            <person name="Nakayama K."/>
        </authorList>
    </citation>
    <scope>NUCLEOTIDE SEQUENCE</scope>
</reference>
<accession>A0A6L2MT03</accession>
<comment type="caution">
    <text evidence="1">The sequence shown here is derived from an EMBL/GenBank/DDBJ whole genome shotgun (WGS) entry which is preliminary data.</text>
</comment>
<organism evidence="1">
    <name type="scientific">Tanacetum cinerariifolium</name>
    <name type="common">Dalmatian daisy</name>
    <name type="synonym">Chrysanthemum cinerariifolium</name>
    <dbReference type="NCBI Taxonomy" id="118510"/>
    <lineage>
        <taxon>Eukaryota</taxon>
        <taxon>Viridiplantae</taxon>
        <taxon>Streptophyta</taxon>
        <taxon>Embryophyta</taxon>
        <taxon>Tracheophyta</taxon>
        <taxon>Spermatophyta</taxon>
        <taxon>Magnoliopsida</taxon>
        <taxon>eudicotyledons</taxon>
        <taxon>Gunneridae</taxon>
        <taxon>Pentapetalae</taxon>
        <taxon>asterids</taxon>
        <taxon>campanulids</taxon>
        <taxon>Asterales</taxon>
        <taxon>Asteraceae</taxon>
        <taxon>Asteroideae</taxon>
        <taxon>Anthemideae</taxon>
        <taxon>Anthemidinae</taxon>
        <taxon>Tanacetum</taxon>
    </lineage>
</organism>
<name>A0A6L2MT03_TANCI</name>